<gene>
    <name evidence="7" type="ORF">HMPREF1476_02059</name>
</gene>
<keyword evidence="8" id="KW-1185">Reference proteome</keyword>
<comment type="caution">
    <text evidence="7">The sequence shown here is derived from an EMBL/GenBank/DDBJ whole genome shotgun (WGS) entry which is preliminary data.</text>
</comment>
<evidence type="ECO:0000256" key="4">
    <source>
        <dbReference type="ARBA" id="ARBA00023136"/>
    </source>
</evidence>
<evidence type="ECO:0000256" key="1">
    <source>
        <dbReference type="ARBA" id="ARBA00022475"/>
    </source>
</evidence>
<evidence type="ECO:0000313" key="7">
    <source>
        <dbReference type="EMBL" id="EPD97822.1"/>
    </source>
</evidence>
<feature type="transmembrane region" description="Helical" evidence="5">
    <location>
        <begin position="43"/>
        <end position="64"/>
    </location>
</feature>
<dbReference type="Proteomes" id="UP000014400">
    <property type="component" value="Unassembled WGS sequence"/>
</dbReference>
<proteinExistence type="predicted"/>
<dbReference type="HOGENOM" id="CLU_1336952_0_0_4"/>
<sequence length="189" mass="21078">MKLRTLCMLLVLVLLAVFLVINWSALSQDMTVNLVYQEIQAPLGVIVAAAFGIVVVLQAFYNLWQQASVVVELRQAHKEARNARAEAAEADKNRVNELAREVRDGFARMEALVTQQQEATAKLIREKSDQHDRAAAVLRDQIKAEQDAAQSAVSKRLLEIEKKVSNVLPAAPGEVKDEKKTKELFGQLF</sequence>
<organism evidence="7 8">
    <name type="scientific">Sutterella wadsworthensis HGA0223</name>
    <dbReference type="NCBI Taxonomy" id="1203554"/>
    <lineage>
        <taxon>Bacteria</taxon>
        <taxon>Pseudomonadati</taxon>
        <taxon>Pseudomonadota</taxon>
        <taxon>Betaproteobacteria</taxon>
        <taxon>Burkholderiales</taxon>
        <taxon>Sutterellaceae</taxon>
        <taxon>Sutterella</taxon>
    </lineage>
</organism>
<evidence type="ECO:0000256" key="2">
    <source>
        <dbReference type="ARBA" id="ARBA00022692"/>
    </source>
</evidence>
<evidence type="ECO:0000313" key="8">
    <source>
        <dbReference type="Proteomes" id="UP000014400"/>
    </source>
</evidence>
<evidence type="ECO:0000256" key="3">
    <source>
        <dbReference type="ARBA" id="ARBA00022989"/>
    </source>
</evidence>
<protein>
    <recommendedName>
        <fullName evidence="6">Lipopolysaccharide assembly protein A domain-containing protein</fullName>
    </recommendedName>
</protein>
<keyword evidence="1" id="KW-1003">Cell membrane</keyword>
<dbReference type="PATRIC" id="fig|1203554.3.peg.2143"/>
<accession>S3BUJ9</accession>
<dbReference type="GO" id="GO:0005886">
    <property type="term" value="C:plasma membrane"/>
    <property type="evidence" value="ECO:0007669"/>
    <property type="project" value="InterPro"/>
</dbReference>
<dbReference type="eggNOG" id="ENOG5030U1K">
    <property type="taxonomic scope" value="Bacteria"/>
</dbReference>
<evidence type="ECO:0000259" key="6">
    <source>
        <dbReference type="Pfam" id="PF06305"/>
    </source>
</evidence>
<keyword evidence="4 5" id="KW-0472">Membrane</keyword>
<evidence type="ECO:0000256" key="5">
    <source>
        <dbReference type="SAM" id="Phobius"/>
    </source>
</evidence>
<dbReference type="InterPro" id="IPR010445">
    <property type="entry name" value="LapA_dom"/>
</dbReference>
<keyword evidence="2 5" id="KW-0812">Transmembrane</keyword>
<dbReference type="AlphaFoldDB" id="S3BUJ9"/>
<dbReference type="Pfam" id="PF06305">
    <property type="entry name" value="LapA_dom"/>
    <property type="match status" value="1"/>
</dbReference>
<dbReference type="RefSeq" id="WP_016475122.1">
    <property type="nucleotide sequence ID" value="NZ_KE150481.1"/>
</dbReference>
<feature type="domain" description="Lipopolysaccharide assembly protein A" evidence="6">
    <location>
        <begin position="28"/>
        <end position="86"/>
    </location>
</feature>
<dbReference type="EMBL" id="ATCF01000031">
    <property type="protein sequence ID" value="EPD97822.1"/>
    <property type="molecule type" value="Genomic_DNA"/>
</dbReference>
<keyword evidence="3 5" id="KW-1133">Transmembrane helix</keyword>
<reference evidence="7 8" key="1">
    <citation type="submission" date="2013-04" db="EMBL/GenBank/DDBJ databases">
        <title>The Genome Sequence of Sutterella wadsworthensis HGA0223.</title>
        <authorList>
            <consortium name="The Broad Institute Genomics Platform"/>
            <person name="Earl A."/>
            <person name="Ward D."/>
            <person name="Feldgarden M."/>
            <person name="Gevers D."/>
            <person name="Schmidt T.M."/>
            <person name="Dover J."/>
            <person name="Dai D."/>
            <person name="Walker B."/>
            <person name="Young S."/>
            <person name="Zeng Q."/>
            <person name="Gargeya S."/>
            <person name="Fitzgerald M."/>
            <person name="Haas B."/>
            <person name="Abouelleil A."/>
            <person name="Allen A.W."/>
            <person name="Alvarado L."/>
            <person name="Arachchi H.M."/>
            <person name="Berlin A.M."/>
            <person name="Chapman S.B."/>
            <person name="Gainer-Dewar J."/>
            <person name="Goldberg J."/>
            <person name="Griggs A."/>
            <person name="Gujja S."/>
            <person name="Hansen M."/>
            <person name="Howarth C."/>
            <person name="Imamovic A."/>
            <person name="Ireland A."/>
            <person name="Larimer J."/>
            <person name="McCowan C."/>
            <person name="Murphy C."/>
            <person name="Pearson M."/>
            <person name="Poon T.W."/>
            <person name="Priest M."/>
            <person name="Roberts A."/>
            <person name="Saif S."/>
            <person name="Shea T."/>
            <person name="Sisk P."/>
            <person name="Sykes S."/>
            <person name="Wortman J."/>
            <person name="Nusbaum C."/>
            <person name="Birren B."/>
        </authorList>
    </citation>
    <scope>NUCLEOTIDE SEQUENCE [LARGE SCALE GENOMIC DNA]</scope>
    <source>
        <strain evidence="7 8">HGA0223</strain>
    </source>
</reference>
<name>S3BUJ9_9BURK</name>